<feature type="domain" description="AB hydrolase-1" evidence="1">
    <location>
        <begin position="7"/>
        <end position="234"/>
    </location>
</feature>
<dbReference type="InterPro" id="IPR045889">
    <property type="entry name" value="MES/HNL"/>
</dbReference>
<dbReference type="PANTHER" id="PTHR10992:SF1086">
    <property type="entry name" value="AB HYDROLASE-1 DOMAIN-CONTAINING PROTEIN"/>
    <property type="match status" value="1"/>
</dbReference>
<protein>
    <submittedName>
        <fullName evidence="2">Alpha/beta fold hydrolase</fullName>
    </submittedName>
</protein>
<evidence type="ECO:0000313" key="2">
    <source>
        <dbReference type="EMBL" id="MFD1568711.1"/>
    </source>
</evidence>
<dbReference type="SUPFAM" id="SSF53474">
    <property type="entry name" value="alpha/beta-Hydrolases"/>
    <property type="match status" value="1"/>
</dbReference>
<dbReference type="PANTHER" id="PTHR10992">
    <property type="entry name" value="METHYLESTERASE FAMILY MEMBER"/>
    <property type="match status" value="1"/>
</dbReference>
<dbReference type="Proteomes" id="UP001597139">
    <property type="component" value="Unassembled WGS sequence"/>
</dbReference>
<dbReference type="RefSeq" id="WP_267647530.1">
    <property type="nucleotide sequence ID" value="NZ_JANHGR010000002.1"/>
</dbReference>
<comment type="caution">
    <text evidence="2">The sequence shown here is derived from an EMBL/GenBank/DDBJ whole genome shotgun (WGS) entry which is preliminary data.</text>
</comment>
<dbReference type="Gene3D" id="3.40.50.1820">
    <property type="entry name" value="alpha/beta hydrolase"/>
    <property type="match status" value="1"/>
</dbReference>
<dbReference type="InterPro" id="IPR000073">
    <property type="entry name" value="AB_hydrolase_1"/>
</dbReference>
<gene>
    <name evidence="2" type="ORF">ACFSAU_14540</name>
</gene>
<dbReference type="InterPro" id="IPR029058">
    <property type="entry name" value="AB_hydrolase_fold"/>
</dbReference>
<sequence length="241" mass="25711">MTHTKTFVLVHGSWHGAWCWARVLPALREEHEAVAVELPAHGSDPAGVEAATFERYVDRVGTAVDAAVGEVVLVGHSMGGHVVTQVAERHADAVAAVVYLAAFLPGDGQSLTDLDAGAFDSAVPEHIVVDDERGVVTFEGAGADDTFYQDCSERDAAFARSRLRPEPAAPRHVPVSLSEQRYGAVPRVYIECTEDRALPVAFQRSMYEAVGCDAVHSLETGHAPFLAAPTAVAETLRGVTE</sequence>
<dbReference type="GO" id="GO:0016787">
    <property type="term" value="F:hydrolase activity"/>
    <property type="evidence" value="ECO:0007669"/>
    <property type="project" value="UniProtKB-KW"/>
</dbReference>
<dbReference type="AlphaFoldDB" id="A0ABD6BUI2"/>
<accession>A0ABD6BUI2</accession>
<keyword evidence="2" id="KW-0378">Hydrolase</keyword>
<dbReference type="Pfam" id="PF12697">
    <property type="entry name" value="Abhydrolase_6"/>
    <property type="match status" value="1"/>
</dbReference>
<evidence type="ECO:0000313" key="3">
    <source>
        <dbReference type="Proteomes" id="UP001597139"/>
    </source>
</evidence>
<evidence type="ECO:0000259" key="1">
    <source>
        <dbReference type="Pfam" id="PF12697"/>
    </source>
</evidence>
<organism evidence="2 3">
    <name type="scientific">Halolamina litorea</name>
    <dbReference type="NCBI Taxonomy" id="1515593"/>
    <lineage>
        <taxon>Archaea</taxon>
        <taxon>Methanobacteriati</taxon>
        <taxon>Methanobacteriota</taxon>
        <taxon>Stenosarchaea group</taxon>
        <taxon>Halobacteria</taxon>
        <taxon>Halobacteriales</taxon>
        <taxon>Haloferacaceae</taxon>
    </lineage>
</organism>
<proteinExistence type="predicted"/>
<name>A0ABD6BUI2_9EURY</name>
<keyword evidence="3" id="KW-1185">Reference proteome</keyword>
<reference evidence="2 3" key="1">
    <citation type="journal article" date="2019" name="Int. J. Syst. Evol. Microbiol.">
        <title>The Global Catalogue of Microorganisms (GCM) 10K type strain sequencing project: providing services to taxonomists for standard genome sequencing and annotation.</title>
        <authorList>
            <consortium name="The Broad Institute Genomics Platform"/>
            <consortium name="The Broad Institute Genome Sequencing Center for Infectious Disease"/>
            <person name="Wu L."/>
            <person name="Ma J."/>
        </authorList>
    </citation>
    <scope>NUCLEOTIDE SEQUENCE [LARGE SCALE GENOMIC DNA]</scope>
    <source>
        <strain evidence="2 3">CGMCC 1.12859</strain>
    </source>
</reference>
<dbReference type="EMBL" id="JBHUCZ010000013">
    <property type="protein sequence ID" value="MFD1568711.1"/>
    <property type="molecule type" value="Genomic_DNA"/>
</dbReference>